<dbReference type="PANTHER" id="PTHR44846:SF17">
    <property type="entry name" value="GNTR-FAMILY TRANSCRIPTIONAL REGULATOR"/>
    <property type="match status" value="1"/>
</dbReference>
<dbReference type="InterPro" id="IPR011663">
    <property type="entry name" value="UTRA"/>
</dbReference>
<evidence type="ECO:0000256" key="3">
    <source>
        <dbReference type="ARBA" id="ARBA00023163"/>
    </source>
</evidence>
<dbReference type="PANTHER" id="PTHR44846">
    <property type="entry name" value="MANNOSYL-D-GLYCERATE TRANSPORT/METABOLISM SYSTEM REPRESSOR MNGR-RELATED"/>
    <property type="match status" value="1"/>
</dbReference>
<accession>H1SBQ1</accession>
<dbReference type="CDD" id="cd07377">
    <property type="entry name" value="WHTH_GntR"/>
    <property type="match status" value="1"/>
</dbReference>
<name>H1SBQ1_9BURK</name>
<dbReference type="Pfam" id="PF00392">
    <property type="entry name" value="GntR"/>
    <property type="match status" value="1"/>
</dbReference>
<dbReference type="SUPFAM" id="SSF64288">
    <property type="entry name" value="Chorismate lyase-like"/>
    <property type="match status" value="1"/>
</dbReference>
<evidence type="ECO:0000256" key="2">
    <source>
        <dbReference type="ARBA" id="ARBA00023125"/>
    </source>
</evidence>
<organism evidence="5 6">
    <name type="scientific">Cupriavidus basilensis OR16</name>
    <dbReference type="NCBI Taxonomy" id="1127483"/>
    <lineage>
        <taxon>Bacteria</taxon>
        <taxon>Pseudomonadati</taxon>
        <taxon>Pseudomonadota</taxon>
        <taxon>Betaproteobacteria</taxon>
        <taxon>Burkholderiales</taxon>
        <taxon>Burkholderiaceae</taxon>
        <taxon>Cupriavidus</taxon>
    </lineage>
</organism>
<feature type="domain" description="HTH gntR-type" evidence="4">
    <location>
        <begin position="5"/>
        <end position="73"/>
    </location>
</feature>
<dbReference type="AlphaFoldDB" id="H1SBQ1"/>
<evidence type="ECO:0000259" key="4">
    <source>
        <dbReference type="PROSITE" id="PS50949"/>
    </source>
</evidence>
<keyword evidence="2" id="KW-0238">DNA-binding</keyword>
<dbReference type="PATRIC" id="fig|1127483.3.peg.5603"/>
<dbReference type="RefSeq" id="WP_006161220.1">
    <property type="nucleotide sequence ID" value="NZ_AHJE01000075.1"/>
</dbReference>
<dbReference type="PRINTS" id="PR00035">
    <property type="entry name" value="HTHGNTR"/>
</dbReference>
<sequence length="238" mass="25633">MTAPQPRFRQIEEELRQRIVDNELGPGAKLPSESALMAEFAVSRITVRQSLAGLHASGLIEKVNGKGSFVTRPAETSNLGPITGFYEATRSRGRLAYGKLASVRKIKAPAFAVQALGLNTGDTVLCATTLRMADNAPAAIFMIIGDEALIRALVKEDLETNDVMSILESRLGYRLTAVDTESSAIPAAGDVARRLGVADGTPLLRVRATPIDIRGNAVCTSELLFRGDRYSHKARVTR</sequence>
<evidence type="ECO:0000256" key="1">
    <source>
        <dbReference type="ARBA" id="ARBA00023015"/>
    </source>
</evidence>
<comment type="caution">
    <text evidence="5">The sequence shown here is derived from an EMBL/GenBank/DDBJ whole genome shotgun (WGS) entry which is preliminary data.</text>
</comment>
<dbReference type="PROSITE" id="PS50949">
    <property type="entry name" value="HTH_GNTR"/>
    <property type="match status" value="1"/>
</dbReference>
<dbReference type="InterPro" id="IPR028978">
    <property type="entry name" value="Chorismate_lyase_/UTRA_dom_sf"/>
</dbReference>
<evidence type="ECO:0000313" key="6">
    <source>
        <dbReference type="Proteomes" id="UP000005808"/>
    </source>
</evidence>
<dbReference type="InterPro" id="IPR000524">
    <property type="entry name" value="Tscrpt_reg_HTH_GntR"/>
</dbReference>
<dbReference type="Gene3D" id="1.10.10.10">
    <property type="entry name" value="Winged helix-like DNA-binding domain superfamily/Winged helix DNA-binding domain"/>
    <property type="match status" value="1"/>
</dbReference>
<protein>
    <submittedName>
        <fullName evidence="5">GntR family transcriptional regulator</fullName>
    </submittedName>
</protein>
<dbReference type="GO" id="GO:0003700">
    <property type="term" value="F:DNA-binding transcription factor activity"/>
    <property type="evidence" value="ECO:0007669"/>
    <property type="project" value="InterPro"/>
</dbReference>
<dbReference type="InterPro" id="IPR036388">
    <property type="entry name" value="WH-like_DNA-bd_sf"/>
</dbReference>
<reference evidence="5 6" key="1">
    <citation type="journal article" date="2012" name="J. Bacteriol.">
        <title>De Novo Genome Project of Cupriavidus basilensis OR16.</title>
        <authorList>
            <person name="Cserhati M."/>
            <person name="Kriszt B."/>
            <person name="Szoboszlay S."/>
            <person name="Toth A."/>
            <person name="Szabo I."/>
            <person name="Tancsics A."/>
            <person name="Nagy I."/>
            <person name="Horvath B."/>
            <person name="Nagy I."/>
            <person name="Kukolya J."/>
        </authorList>
    </citation>
    <scope>NUCLEOTIDE SEQUENCE [LARGE SCALE GENOMIC DNA]</scope>
    <source>
        <strain evidence="5 6">OR16</strain>
    </source>
</reference>
<dbReference type="GO" id="GO:0003677">
    <property type="term" value="F:DNA binding"/>
    <property type="evidence" value="ECO:0007669"/>
    <property type="project" value="UniProtKB-KW"/>
</dbReference>
<dbReference type="Gene3D" id="3.40.1410.10">
    <property type="entry name" value="Chorismate lyase-like"/>
    <property type="match status" value="1"/>
</dbReference>
<keyword evidence="3" id="KW-0804">Transcription</keyword>
<dbReference type="InterPro" id="IPR036390">
    <property type="entry name" value="WH_DNA-bd_sf"/>
</dbReference>
<dbReference type="SMART" id="SM00866">
    <property type="entry name" value="UTRA"/>
    <property type="match status" value="1"/>
</dbReference>
<dbReference type="EMBL" id="AHJE01000075">
    <property type="protein sequence ID" value="EHP40043.1"/>
    <property type="molecule type" value="Genomic_DNA"/>
</dbReference>
<dbReference type="SMART" id="SM00345">
    <property type="entry name" value="HTH_GNTR"/>
    <property type="match status" value="1"/>
</dbReference>
<dbReference type="GO" id="GO:0045892">
    <property type="term" value="P:negative regulation of DNA-templated transcription"/>
    <property type="evidence" value="ECO:0007669"/>
    <property type="project" value="TreeGrafter"/>
</dbReference>
<dbReference type="InterPro" id="IPR050679">
    <property type="entry name" value="Bact_HTH_transcr_reg"/>
</dbReference>
<dbReference type="Proteomes" id="UP000005808">
    <property type="component" value="Unassembled WGS sequence"/>
</dbReference>
<proteinExistence type="predicted"/>
<dbReference type="SUPFAM" id="SSF46785">
    <property type="entry name" value="Winged helix' DNA-binding domain"/>
    <property type="match status" value="1"/>
</dbReference>
<keyword evidence="1" id="KW-0805">Transcription regulation</keyword>
<dbReference type="Pfam" id="PF07702">
    <property type="entry name" value="UTRA"/>
    <property type="match status" value="1"/>
</dbReference>
<evidence type="ECO:0000313" key="5">
    <source>
        <dbReference type="EMBL" id="EHP40043.1"/>
    </source>
</evidence>
<gene>
    <name evidence="5" type="ORF">OR16_28084</name>
</gene>